<gene>
    <name evidence="2" type="ORF">PoB_004545800</name>
</gene>
<protein>
    <submittedName>
        <fullName evidence="2">Uncharacterized protein</fullName>
    </submittedName>
</protein>
<evidence type="ECO:0000256" key="1">
    <source>
        <dbReference type="SAM" id="MobiDB-lite"/>
    </source>
</evidence>
<comment type="caution">
    <text evidence="2">The sequence shown here is derived from an EMBL/GenBank/DDBJ whole genome shotgun (WGS) entry which is preliminary data.</text>
</comment>
<organism evidence="2 3">
    <name type="scientific">Plakobranchus ocellatus</name>
    <dbReference type="NCBI Taxonomy" id="259542"/>
    <lineage>
        <taxon>Eukaryota</taxon>
        <taxon>Metazoa</taxon>
        <taxon>Spiralia</taxon>
        <taxon>Lophotrochozoa</taxon>
        <taxon>Mollusca</taxon>
        <taxon>Gastropoda</taxon>
        <taxon>Heterobranchia</taxon>
        <taxon>Euthyneura</taxon>
        <taxon>Panpulmonata</taxon>
        <taxon>Sacoglossa</taxon>
        <taxon>Placobranchoidea</taxon>
        <taxon>Plakobranchidae</taxon>
        <taxon>Plakobranchus</taxon>
    </lineage>
</organism>
<feature type="region of interest" description="Disordered" evidence="1">
    <location>
        <begin position="53"/>
        <end position="75"/>
    </location>
</feature>
<accession>A0AAV4BH81</accession>
<keyword evidence="3" id="KW-1185">Reference proteome</keyword>
<dbReference type="Proteomes" id="UP000735302">
    <property type="component" value="Unassembled WGS sequence"/>
</dbReference>
<dbReference type="AlphaFoldDB" id="A0AAV4BH81"/>
<reference evidence="2 3" key="1">
    <citation type="journal article" date="2021" name="Elife">
        <title>Chloroplast acquisition without the gene transfer in kleptoplastic sea slugs, Plakobranchus ocellatus.</title>
        <authorList>
            <person name="Maeda T."/>
            <person name="Takahashi S."/>
            <person name="Yoshida T."/>
            <person name="Shimamura S."/>
            <person name="Takaki Y."/>
            <person name="Nagai Y."/>
            <person name="Toyoda A."/>
            <person name="Suzuki Y."/>
            <person name="Arimoto A."/>
            <person name="Ishii H."/>
            <person name="Satoh N."/>
            <person name="Nishiyama T."/>
            <person name="Hasebe M."/>
            <person name="Maruyama T."/>
            <person name="Minagawa J."/>
            <person name="Obokata J."/>
            <person name="Shigenobu S."/>
        </authorList>
    </citation>
    <scope>NUCLEOTIDE SEQUENCE [LARGE SCALE GENOMIC DNA]</scope>
</reference>
<feature type="compositionally biased region" description="Gly residues" evidence="1">
    <location>
        <begin position="64"/>
        <end position="75"/>
    </location>
</feature>
<feature type="region of interest" description="Disordered" evidence="1">
    <location>
        <begin position="1"/>
        <end position="34"/>
    </location>
</feature>
<evidence type="ECO:0000313" key="2">
    <source>
        <dbReference type="EMBL" id="GFO18953.1"/>
    </source>
</evidence>
<dbReference type="EMBL" id="BLXT01004995">
    <property type="protein sequence ID" value="GFO18953.1"/>
    <property type="molecule type" value="Genomic_DNA"/>
</dbReference>
<sequence>MEKSSVERSGNGGRSGSGKSSPSSSAPAPRGTDAAWPCWRHWRETLTRRAATATLAPSASLDHGSGGGGGGGSGSGSPALAYLAFVPTVDKGVLSLDVPSGISLTPIAALMVFSRFHECGTICIDHTTPHPTHDVLSSSFPLFVPEKLSIPN</sequence>
<name>A0AAV4BH81_9GAST</name>
<feature type="compositionally biased region" description="Low complexity" evidence="1">
    <location>
        <begin position="17"/>
        <end position="31"/>
    </location>
</feature>
<evidence type="ECO:0000313" key="3">
    <source>
        <dbReference type="Proteomes" id="UP000735302"/>
    </source>
</evidence>
<proteinExistence type="predicted"/>